<dbReference type="PROSITE" id="PS50928">
    <property type="entry name" value="ABC_TM1"/>
    <property type="match status" value="1"/>
</dbReference>
<feature type="transmembrane region" description="Helical" evidence="7">
    <location>
        <begin position="175"/>
        <end position="192"/>
    </location>
</feature>
<evidence type="ECO:0000256" key="5">
    <source>
        <dbReference type="ARBA" id="ARBA00022989"/>
    </source>
</evidence>
<feature type="transmembrane region" description="Helical" evidence="7">
    <location>
        <begin position="227"/>
        <end position="249"/>
    </location>
</feature>
<dbReference type="Gene3D" id="1.10.3720.10">
    <property type="entry name" value="MetI-like"/>
    <property type="match status" value="1"/>
</dbReference>
<feature type="domain" description="ABC transmembrane type-1" evidence="9">
    <location>
        <begin position="118"/>
        <end position="303"/>
    </location>
</feature>
<dbReference type="CDD" id="cd06261">
    <property type="entry name" value="TM_PBP2"/>
    <property type="match status" value="1"/>
</dbReference>
<dbReference type="PANTHER" id="PTHR43386:SF1">
    <property type="entry name" value="D,D-DIPEPTIDE TRANSPORT SYSTEM PERMEASE PROTEIN DDPC-RELATED"/>
    <property type="match status" value="1"/>
</dbReference>
<dbReference type="SUPFAM" id="SSF161098">
    <property type="entry name" value="MetI-like"/>
    <property type="match status" value="1"/>
</dbReference>
<evidence type="ECO:0000256" key="7">
    <source>
        <dbReference type="RuleBase" id="RU363032"/>
    </source>
</evidence>
<evidence type="ECO:0000313" key="10">
    <source>
        <dbReference type="EMBL" id="SFO67377.1"/>
    </source>
</evidence>
<dbReference type="Proteomes" id="UP000199137">
    <property type="component" value="Unassembled WGS sequence"/>
</dbReference>
<dbReference type="InterPro" id="IPR035906">
    <property type="entry name" value="MetI-like_sf"/>
</dbReference>
<feature type="region of interest" description="Disordered" evidence="8">
    <location>
        <begin position="1"/>
        <end position="34"/>
    </location>
</feature>
<dbReference type="GO" id="GO:0005886">
    <property type="term" value="C:plasma membrane"/>
    <property type="evidence" value="ECO:0007669"/>
    <property type="project" value="UniProtKB-SubCell"/>
</dbReference>
<reference evidence="11" key="1">
    <citation type="submission" date="2016-10" db="EMBL/GenBank/DDBJ databases">
        <authorList>
            <person name="Varghese N."/>
            <person name="Submissions S."/>
        </authorList>
    </citation>
    <scope>NUCLEOTIDE SEQUENCE [LARGE SCALE GENOMIC DNA]</scope>
    <source>
        <strain evidence="11">DSM 44637</strain>
    </source>
</reference>
<keyword evidence="6 7" id="KW-0472">Membrane</keyword>
<feature type="transmembrane region" description="Helical" evidence="7">
    <location>
        <begin position="54"/>
        <end position="76"/>
    </location>
</feature>
<dbReference type="EMBL" id="FOWC01000002">
    <property type="protein sequence ID" value="SFO67377.1"/>
    <property type="molecule type" value="Genomic_DNA"/>
</dbReference>
<comment type="subcellular location">
    <subcellularLocation>
        <location evidence="1 7">Cell membrane</location>
        <topology evidence="1 7">Multi-pass membrane protein</topology>
    </subcellularLocation>
</comment>
<keyword evidence="5 7" id="KW-1133">Transmembrane helix</keyword>
<keyword evidence="2 7" id="KW-0813">Transport</keyword>
<dbReference type="InterPro" id="IPR025966">
    <property type="entry name" value="OppC_N"/>
</dbReference>
<feature type="transmembrane region" description="Helical" evidence="7">
    <location>
        <begin position="149"/>
        <end position="169"/>
    </location>
</feature>
<dbReference type="PANTHER" id="PTHR43386">
    <property type="entry name" value="OLIGOPEPTIDE TRANSPORT SYSTEM PERMEASE PROTEIN APPC"/>
    <property type="match status" value="1"/>
</dbReference>
<keyword evidence="3" id="KW-1003">Cell membrane</keyword>
<comment type="similarity">
    <text evidence="7">Belongs to the binding-protein-dependent transport system permease family.</text>
</comment>
<dbReference type="GO" id="GO:0055085">
    <property type="term" value="P:transmembrane transport"/>
    <property type="evidence" value="ECO:0007669"/>
    <property type="project" value="InterPro"/>
</dbReference>
<dbReference type="InterPro" id="IPR000515">
    <property type="entry name" value="MetI-like"/>
</dbReference>
<name>A0A1I5J3N6_9PSEU</name>
<feature type="transmembrane region" description="Helical" evidence="7">
    <location>
        <begin position="283"/>
        <end position="303"/>
    </location>
</feature>
<evidence type="ECO:0000313" key="11">
    <source>
        <dbReference type="Proteomes" id="UP000199137"/>
    </source>
</evidence>
<sequence length="319" mass="34461">MPNDAIPTPPTTLGGARFAPDDPQTPKGAPEREFTVKERSQAQLVFRRFLQHRLAMISLVVFVLIILFAYVGAAIWKYDAGAITDQNSAPPSGDHPFGTDAVGHDTLAQVMRGTQISLQISILVAIFATVVGTVWGAIAGYYRGWIDTVLMRIADLVLTLPLLAVAAVLGHQSGGTWWLIAVVIAGLYWAYVSRVARGVVLSLREKEFVEASKALGASDSRIIFRHLVPNALGAIIVNLTILVSIAILLETALSFLGFGVQPPDTSLGLLVSSAQTAIDTRPWLFYFPGIFIILIALTINFIGDGLRDAFDPQQTKVRA</sequence>
<evidence type="ECO:0000256" key="6">
    <source>
        <dbReference type="ARBA" id="ARBA00023136"/>
    </source>
</evidence>
<accession>A0A1I5J3N6</accession>
<dbReference type="InterPro" id="IPR050366">
    <property type="entry name" value="BP-dependent_transpt_permease"/>
</dbReference>
<evidence type="ECO:0000256" key="4">
    <source>
        <dbReference type="ARBA" id="ARBA00022692"/>
    </source>
</evidence>
<gene>
    <name evidence="10" type="ORF">SAMN05421854_102904</name>
</gene>
<proteinExistence type="inferred from homology"/>
<dbReference type="Pfam" id="PF00528">
    <property type="entry name" value="BPD_transp_1"/>
    <property type="match status" value="1"/>
</dbReference>
<evidence type="ECO:0000256" key="1">
    <source>
        <dbReference type="ARBA" id="ARBA00004651"/>
    </source>
</evidence>
<evidence type="ECO:0000256" key="2">
    <source>
        <dbReference type="ARBA" id="ARBA00022448"/>
    </source>
</evidence>
<dbReference type="Pfam" id="PF12911">
    <property type="entry name" value="OppC_N"/>
    <property type="match status" value="1"/>
</dbReference>
<dbReference type="AlphaFoldDB" id="A0A1I5J3N6"/>
<evidence type="ECO:0000259" key="9">
    <source>
        <dbReference type="PROSITE" id="PS50928"/>
    </source>
</evidence>
<keyword evidence="4 7" id="KW-0812">Transmembrane</keyword>
<evidence type="ECO:0000256" key="3">
    <source>
        <dbReference type="ARBA" id="ARBA00022475"/>
    </source>
</evidence>
<dbReference type="RefSeq" id="WP_232791469.1">
    <property type="nucleotide sequence ID" value="NZ_FOWC01000002.1"/>
</dbReference>
<evidence type="ECO:0000256" key="8">
    <source>
        <dbReference type="SAM" id="MobiDB-lite"/>
    </source>
</evidence>
<protein>
    <submittedName>
        <fullName evidence="10">Peptide/nickel transport system permease protein</fullName>
    </submittedName>
</protein>
<dbReference type="STRING" id="112413.SAMN05421854_102904"/>
<feature type="transmembrane region" description="Helical" evidence="7">
    <location>
        <begin position="120"/>
        <end position="142"/>
    </location>
</feature>
<organism evidence="10 11">
    <name type="scientific">Amycolatopsis rubida</name>
    <dbReference type="NCBI Taxonomy" id="112413"/>
    <lineage>
        <taxon>Bacteria</taxon>
        <taxon>Bacillati</taxon>
        <taxon>Actinomycetota</taxon>
        <taxon>Actinomycetes</taxon>
        <taxon>Pseudonocardiales</taxon>
        <taxon>Pseudonocardiaceae</taxon>
        <taxon>Amycolatopsis</taxon>
    </lineage>
</organism>